<dbReference type="EMBL" id="FQVL01000001">
    <property type="protein sequence ID" value="SHE37678.1"/>
    <property type="molecule type" value="Genomic_DNA"/>
</dbReference>
<dbReference type="RefSeq" id="WP_073150630.1">
    <property type="nucleotide sequence ID" value="NZ_FQVL01000001.1"/>
</dbReference>
<accession>A0A1M4SZK7</accession>
<dbReference type="AlphaFoldDB" id="A0A1M4SZK7"/>
<name>A0A1M4SZK7_9BACL</name>
<sequence length="106" mass="12525">MLCCGRKIKIEAAFASEPIWCSVCKSNIPIDDIPIKQELIQELQEWNRAFSVWLVDYKFKSTEEYFELETRHNQWGNELTERIKKELGHAFFIVFAPSNLSLYMYG</sequence>
<gene>
    <name evidence="1" type="ORF">SAMN05444392_101229</name>
</gene>
<evidence type="ECO:0000313" key="1">
    <source>
        <dbReference type="EMBL" id="SHE37678.1"/>
    </source>
</evidence>
<keyword evidence="2" id="KW-1185">Reference proteome</keyword>
<evidence type="ECO:0000313" key="2">
    <source>
        <dbReference type="Proteomes" id="UP000184476"/>
    </source>
</evidence>
<organism evidence="1 2">
    <name type="scientific">Seinonella peptonophila</name>
    <dbReference type="NCBI Taxonomy" id="112248"/>
    <lineage>
        <taxon>Bacteria</taxon>
        <taxon>Bacillati</taxon>
        <taxon>Bacillota</taxon>
        <taxon>Bacilli</taxon>
        <taxon>Bacillales</taxon>
        <taxon>Thermoactinomycetaceae</taxon>
        <taxon>Seinonella</taxon>
    </lineage>
</organism>
<protein>
    <submittedName>
        <fullName evidence="1">Uncharacterized protein</fullName>
    </submittedName>
</protein>
<dbReference type="Proteomes" id="UP000184476">
    <property type="component" value="Unassembled WGS sequence"/>
</dbReference>
<reference evidence="1 2" key="1">
    <citation type="submission" date="2016-11" db="EMBL/GenBank/DDBJ databases">
        <authorList>
            <person name="Jaros S."/>
            <person name="Januszkiewicz K."/>
            <person name="Wedrychowicz H."/>
        </authorList>
    </citation>
    <scope>NUCLEOTIDE SEQUENCE [LARGE SCALE GENOMIC DNA]</scope>
    <source>
        <strain evidence="1 2">DSM 44666</strain>
    </source>
</reference>
<dbReference type="OrthoDB" id="2084083at2"/>
<proteinExistence type="predicted"/>